<dbReference type="Proteomes" id="UP000001073">
    <property type="component" value="Chromosome 19"/>
</dbReference>
<dbReference type="EMBL" id="ADFV01082975">
    <property type="status" value="NOT_ANNOTATED_CDS"/>
    <property type="molecule type" value="Genomic_DNA"/>
</dbReference>
<evidence type="ECO:0000256" key="2">
    <source>
        <dbReference type="ARBA" id="ARBA00022433"/>
    </source>
</evidence>
<evidence type="ECO:0000256" key="6">
    <source>
        <dbReference type="ARBA" id="ARBA00023054"/>
    </source>
</evidence>
<keyword evidence="5" id="KW-0067">ATP-binding</keyword>
<dbReference type="EMBL" id="ADFV01082977">
    <property type="status" value="NOT_ANNOTATED_CDS"/>
    <property type="molecule type" value="Genomic_DNA"/>
</dbReference>
<comment type="subcellular location">
    <subcellularLocation>
        <location evidence="1">Cytoplasm</location>
        <location evidence="1">Myofibril</location>
    </subcellularLocation>
</comment>
<organism evidence="13 14">
    <name type="scientific">Nomascus leucogenys</name>
    <name type="common">Northern white-cheeked gibbon</name>
    <name type="synonym">Hylobates leucogenys</name>
    <dbReference type="NCBI Taxonomy" id="61853"/>
    <lineage>
        <taxon>Eukaryota</taxon>
        <taxon>Metazoa</taxon>
        <taxon>Chordata</taxon>
        <taxon>Craniata</taxon>
        <taxon>Vertebrata</taxon>
        <taxon>Euteleostomi</taxon>
        <taxon>Mammalia</taxon>
        <taxon>Eutheria</taxon>
        <taxon>Euarchontoglires</taxon>
        <taxon>Primates</taxon>
        <taxon>Haplorrhini</taxon>
        <taxon>Catarrhini</taxon>
        <taxon>Hylobatidae</taxon>
        <taxon>Nomascus</taxon>
    </lineage>
</organism>
<keyword evidence="7" id="KW-0518">Myosin</keyword>
<evidence type="ECO:0000256" key="10">
    <source>
        <dbReference type="ARBA" id="ARBA00023203"/>
    </source>
</evidence>
<keyword evidence="8" id="KW-0505">Motor protein</keyword>
<evidence type="ECO:0000256" key="3">
    <source>
        <dbReference type="ARBA" id="ARBA00022490"/>
    </source>
</evidence>
<dbReference type="Ensembl" id="ENSNLET00000050823.1">
    <property type="protein sequence ID" value="ENSNLEP00000046177.1"/>
    <property type="gene ID" value="ENSNLEG00000010134.2"/>
</dbReference>
<dbReference type="GO" id="GO:0030016">
    <property type="term" value="C:myofibril"/>
    <property type="evidence" value="ECO:0007669"/>
    <property type="project" value="UniProtKB-SubCell"/>
</dbReference>
<keyword evidence="3" id="KW-0963">Cytoplasm</keyword>
<dbReference type="GO" id="GO:0016459">
    <property type="term" value="C:myosin complex"/>
    <property type="evidence" value="ECO:0007669"/>
    <property type="project" value="UniProtKB-KW"/>
</dbReference>
<reference evidence="13 14" key="1">
    <citation type="submission" date="2012-10" db="EMBL/GenBank/DDBJ databases">
        <authorList>
            <consortium name="Gibbon Genome Sequencing Consortium"/>
        </authorList>
    </citation>
    <scope>NUCLEOTIDE SEQUENCE [LARGE SCALE GENOMIC DNA]</scope>
</reference>
<dbReference type="Gene3D" id="6.10.250.2420">
    <property type="match status" value="1"/>
</dbReference>
<evidence type="ECO:0000256" key="9">
    <source>
        <dbReference type="ARBA" id="ARBA00023179"/>
    </source>
</evidence>
<keyword evidence="9" id="KW-0514">Muscle protein</keyword>
<name>A0A2I3HRL2_NOMLE</name>
<keyword evidence="10" id="KW-0009">Actin-binding</keyword>
<evidence type="ECO:0000259" key="12">
    <source>
        <dbReference type="Pfam" id="PF01576"/>
    </source>
</evidence>
<keyword evidence="4" id="KW-0547">Nucleotide-binding</keyword>
<dbReference type="PANTHER" id="PTHR46349">
    <property type="entry name" value="CINGULIN-LIKE PROTEIN 1-RELATED"/>
    <property type="match status" value="1"/>
</dbReference>
<evidence type="ECO:0000256" key="1">
    <source>
        <dbReference type="ARBA" id="ARBA00004657"/>
    </source>
</evidence>
<dbReference type="GO" id="GO:0005524">
    <property type="term" value="F:ATP binding"/>
    <property type="evidence" value="ECO:0007669"/>
    <property type="project" value="UniProtKB-KW"/>
</dbReference>
<evidence type="ECO:0000256" key="7">
    <source>
        <dbReference type="ARBA" id="ARBA00023123"/>
    </source>
</evidence>
<dbReference type="GeneTree" id="ENSGT00940000162543"/>
<keyword evidence="2" id="KW-0787">Thick filament</keyword>
<evidence type="ECO:0000313" key="14">
    <source>
        <dbReference type="Proteomes" id="UP000001073"/>
    </source>
</evidence>
<evidence type="ECO:0000256" key="11">
    <source>
        <dbReference type="SAM" id="MobiDB-lite"/>
    </source>
</evidence>
<dbReference type="InterPro" id="IPR014751">
    <property type="entry name" value="XRCC4-like_C"/>
</dbReference>
<keyword evidence="6" id="KW-0175">Coiled coil</keyword>
<gene>
    <name evidence="13" type="primary">MYH13</name>
</gene>
<feature type="compositionally biased region" description="Basic and acidic residues" evidence="11">
    <location>
        <begin position="236"/>
        <end position="247"/>
    </location>
</feature>
<proteinExistence type="predicted"/>
<dbReference type="EMBL" id="ADFV01082978">
    <property type="status" value="NOT_ANNOTATED_CDS"/>
    <property type="molecule type" value="Genomic_DNA"/>
</dbReference>
<dbReference type="InterPro" id="IPR002928">
    <property type="entry name" value="Myosin_tail"/>
</dbReference>
<dbReference type="FunFam" id="1.20.5.370:FF:000002">
    <property type="entry name" value="Myosin heavy chain"/>
    <property type="match status" value="1"/>
</dbReference>
<dbReference type="Pfam" id="PF01576">
    <property type="entry name" value="Myosin_tail_1"/>
    <property type="match status" value="1"/>
</dbReference>
<dbReference type="GO" id="GO:0032982">
    <property type="term" value="C:myosin filament"/>
    <property type="evidence" value="ECO:0007669"/>
    <property type="project" value="UniProtKB-KW"/>
</dbReference>
<dbReference type="EMBL" id="ADFV01082976">
    <property type="status" value="NOT_ANNOTATED_CDS"/>
    <property type="molecule type" value="Genomic_DNA"/>
</dbReference>
<dbReference type="EMBL" id="ADFV01082979">
    <property type="status" value="NOT_ANNOTATED_CDS"/>
    <property type="molecule type" value="Genomic_DNA"/>
</dbReference>
<reference evidence="13" key="2">
    <citation type="submission" date="2025-08" db="UniProtKB">
        <authorList>
            <consortium name="Ensembl"/>
        </authorList>
    </citation>
    <scope>IDENTIFICATION</scope>
</reference>
<keyword evidence="14" id="KW-1185">Reference proteome</keyword>
<dbReference type="EMBL" id="ADFV01082974">
    <property type="status" value="NOT_ANNOTATED_CDS"/>
    <property type="molecule type" value="Genomic_DNA"/>
</dbReference>
<evidence type="ECO:0000256" key="8">
    <source>
        <dbReference type="ARBA" id="ARBA00023175"/>
    </source>
</evidence>
<reference evidence="13" key="3">
    <citation type="submission" date="2025-09" db="UniProtKB">
        <authorList>
            <consortium name="Ensembl"/>
        </authorList>
    </citation>
    <scope>IDENTIFICATION</scope>
</reference>
<evidence type="ECO:0000256" key="5">
    <source>
        <dbReference type="ARBA" id="ARBA00022840"/>
    </source>
</evidence>
<dbReference type="AlphaFoldDB" id="A0A2I3HRL2"/>
<protein>
    <submittedName>
        <fullName evidence="13">Myosin heavy chain 13</fullName>
    </submittedName>
</protein>
<dbReference type="Gene3D" id="1.20.5.370">
    <property type="match status" value="2"/>
</dbReference>
<dbReference type="SUPFAM" id="SSF57997">
    <property type="entry name" value="Tropomyosin"/>
    <property type="match status" value="1"/>
</dbReference>
<sequence length="247" mass="28633">MKVALEQTERTRRLSEQELLDASDRVQLLHSQNTSLINTKKKLEADIAQCQAEMENSIQESRNAEEKAKKAITDAAMMAEELKKEQDTSAHLERMKKNLEQTVKDLQHRLDEAEQLALKGGKKQIQKLENRVRELENELDVEQKRGAEALKGAHKYERKVKEMTYQAEEDRKNILRLQDLVDKLQAKVKSYKRQAEEAEEQANTQLSRCRRVQHELEEAAERADIAESQVNKLRAKSRDVGSQKMEE</sequence>
<feature type="region of interest" description="Disordered" evidence="11">
    <location>
        <begin position="226"/>
        <end position="247"/>
    </location>
</feature>
<accession>A0A2I3HRL2</accession>
<dbReference type="OMA" id="TEKMECY"/>
<dbReference type="FunFam" id="1.20.5.370:FF:000014">
    <property type="entry name" value="Myosin-7"/>
    <property type="match status" value="1"/>
</dbReference>
<evidence type="ECO:0000256" key="4">
    <source>
        <dbReference type="ARBA" id="ARBA00022741"/>
    </source>
</evidence>
<evidence type="ECO:0000313" key="13">
    <source>
        <dbReference type="Ensembl" id="ENSNLEP00000046177.1"/>
    </source>
</evidence>
<dbReference type="GO" id="GO:0003779">
    <property type="term" value="F:actin binding"/>
    <property type="evidence" value="ECO:0007669"/>
    <property type="project" value="UniProtKB-KW"/>
</dbReference>
<feature type="domain" description="Myosin tail" evidence="12">
    <location>
        <begin position="5"/>
        <end position="236"/>
    </location>
</feature>
<dbReference type="PANTHER" id="PTHR46349:SF6">
    <property type="entry name" value="MYOSIN-6-LIKE"/>
    <property type="match status" value="1"/>
</dbReference>